<evidence type="ECO:0000313" key="3">
    <source>
        <dbReference type="Proteomes" id="UP001497744"/>
    </source>
</evidence>
<reference evidence="2 3" key="1">
    <citation type="submission" date="2021-06" db="EMBL/GenBank/DDBJ databases">
        <title>Genome sequence of Babesia caballi.</title>
        <authorList>
            <person name="Yamagishi J."/>
            <person name="Kidaka T."/>
            <person name="Ochi A."/>
        </authorList>
    </citation>
    <scope>NUCLEOTIDE SEQUENCE [LARGE SCALE GENOMIC DNA]</scope>
    <source>
        <strain evidence="2">USDA-D6B2</strain>
    </source>
</reference>
<keyword evidence="1" id="KW-0812">Transmembrane</keyword>
<comment type="caution">
    <text evidence="2">The sequence shown here is derived from an EMBL/GenBank/DDBJ whole genome shotgun (WGS) entry which is preliminary data.</text>
</comment>
<accession>A0AAV4M1K1</accession>
<gene>
    <name evidence="2" type="ORF">BcabD6B2_52100</name>
</gene>
<protein>
    <submittedName>
        <fullName evidence="2">Uncharacterized protein</fullName>
    </submittedName>
</protein>
<dbReference type="GeneID" id="94197256"/>
<dbReference type="EMBL" id="BPLF01000005">
    <property type="protein sequence ID" value="GIX65775.1"/>
    <property type="molecule type" value="Genomic_DNA"/>
</dbReference>
<evidence type="ECO:0000313" key="2">
    <source>
        <dbReference type="EMBL" id="GIX65775.1"/>
    </source>
</evidence>
<keyword evidence="1" id="KW-1133">Transmembrane helix</keyword>
<keyword evidence="1" id="KW-0472">Membrane</keyword>
<proteinExistence type="predicted"/>
<dbReference type="Proteomes" id="UP001497744">
    <property type="component" value="Unassembled WGS sequence"/>
</dbReference>
<sequence>MMREVELQGEDEDNGGGLEVGGQLIGKVVVGVRDGEDEYGEDNEGGDDNKRALTTAVEGALAVLIVLAVTFAIRNALATATIFVATIVNCTPHPCHHRPEHILQPEHGKPRRHFYHSNTVYNLMKSALIKVKKMC</sequence>
<keyword evidence="3" id="KW-1185">Reference proteome</keyword>
<name>A0AAV4M1K1_BABCB</name>
<dbReference type="RefSeq" id="XP_067717844.1">
    <property type="nucleotide sequence ID" value="XM_067861743.1"/>
</dbReference>
<feature type="transmembrane region" description="Helical" evidence="1">
    <location>
        <begin position="60"/>
        <end position="88"/>
    </location>
</feature>
<dbReference type="AlphaFoldDB" id="A0AAV4M1K1"/>
<evidence type="ECO:0000256" key="1">
    <source>
        <dbReference type="SAM" id="Phobius"/>
    </source>
</evidence>
<organism evidence="2 3">
    <name type="scientific">Babesia caballi</name>
    <dbReference type="NCBI Taxonomy" id="5871"/>
    <lineage>
        <taxon>Eukaryota</taxon>
        <taxon>Sar</taxon>
        <taxon>Alveolata</taxon>
        <taxon>Apicomplexa</taxon>
        <taxon>Aconoidasida</taxon>
        <taxon>Piroplasmida</taxon>
        <taxon>Babesiidae</taxon>
        <taxon>Babesia</taxon>
    </lineage>
</organism>